<dbReference type="Gene3D" id="3.50.50.60">
    <property type="entry name" value="FAD/NAD(P)-binding domain"/>
    <property type="match status" value="1"/>
</dbReference>
<dbReference type="Gene3D" id="3.90.660.10">
    <property type="match status" value="1"/>
</dbReference>
<evidence type="ECO:0000313" key="2">
    <source>
        <dbReference type="EMBL" id="RCL74355.1"/>
    </source>
</evidence>
<name>A0A368DT20_9PROT</name>
<dbReference type="Pfam" id="PF01593">
    <property type="entry name" value="Amino_oxidase"/>
    <property type="match status" value="1"/>
</dbReference>
<dbReference type="AlphaFoldDB" id="A0A368DT20"/>
<feature type="domain" description="Amine oxidase" evidence="1">
    <location>
        <begin position="119"/>
        <end position="315"/>
    </location>
</feature>
<dbReference type="PANTHER" id="PTHR16128:SF5">
    <property type="entry name" value="FAD_NAD(P)-BINDING OXIDOREDUCTASE FAMILY PROTEIN"/>
    <property type="match status" value="1"/>
</dbReference>
<dbReference type="GO" id="GO:0016491">
    <property type="term" value="F:oxidoreductase activity"/>
    <property type="evidence" value="ECO:0007669"/>
    <property type="project" value="InterPro"/>
</dbReference>
<sequence>MKNVAIIGAGISGLALANKIGHIANVTIFEKSRGFGGRVATRRVDDFSFDHGAQFFKVRDPDFKEYIKPMIEEGIIDIWRARFVEIEKDKVISSRLWGDDPANYIGIPSMSSIGKFMSQSLNIKLSEQIAKIEKHDIWELFNEEGVSQGKYDWVISTIPPVQCVQLFPNIRDIYSDIEKHEMSACFSLMLAFDEDLNLDFDAALVKGTDISWISCNSSKQSRGKKYTILAHSTNKWASEYINHDRDWVKGYLCKELSKIIKKDISEATYTGLQGWRYANAKKQNGQKFFIDKEQNIALCGDWFIQGRIESAYISGSQLGNELTNELA</sequence>
<reference evidence="2 3" key="1">
    <citation type="journal article" date="2018" name="Microbiome">
        <title>Fine metagenomic profile of the Mediterranean stratified and mixed water columns revealed by assembly and recruitment.</title>
        <authorList>
            <person name="Haro-Moreno J.M."/>
            <person name="Lopez-Perez M."/>
            <person name="De La Torre J.R."/>
            <person name="Picazo A."/>
            <person name="Camacho A."/>
            <person name="Rodriguez-Valera F."/>
        </authorList>
    </citation>
    <scope>NUCLEOTIDE SEQUENCE [LARGE SCALE GENOMIC DNA]</scope>
    <source>
        <strain evidence="2">MED-G57</strain>
    </source>
</reference>
<organism evidence="2 3">
    <name type="scientific">PS1 clade bacterium</name>
    <dbReference type="NCBI Taxonomy" id="2175152"/>
    <lineage>
        <taxon>Bacteria</taxon>
        <taxon>Pseudomonadati</taxon>
        <taxon>Pseudomonadota</taxon>
        <taxon>Alphaproteobacteria</taxon>
        <taxon>PS1 clade</taxon>
    </lineage>
</organism>
<evidence type="ECO:0000313" key="3">
    <source>
        <dbReference type="Proteomes" id="UP000253570"/>
    </source>
</evidence>
<dbReference type="SUPFAM" id="SSF51905">
    <property type="entry name" value="FAD/NAD(P)-binding domain"/>
    <property type="match status" value="1"/>
</dbReference>
<dbReference type="InterPro" id="IPR036188">
    <property type="entry name" value="FAD/NAD-bd_sf"/>
</dbReference>
<dbReference type="Proteomes" id="UP000253570">
    <property type="component" value="Unassembled WGS sequence"/>
</dbReference>
<dbReference type="PANTHER" id="PTHR16128">
    <property type="entry name" value="FAD/NAD(P)-BINDING OXIDOREDUCTASE FAMILY PROTEIN"/>
    <property type="match status" value="1"/>
</dbReference>
<comment type="caution">
    <text evidence="2">The sequence shown here is derived from an EMBL/GenBank/DDBJ whole genome shotgun (WGS) entry which is preliminary data.</text>
</comment>
<proteinExistence type="predicted"/>
<dbReference type="InterPro" id="IPR002937">
    <property type="entry name" value="Amino_oxidase"/>
</dbReference>
<evidence type="ECO:0000259" key="1">
    <source>
        <dbReference type="Pfam" id="PF01593"/>
    </source>
</evidence>
<dbReference type="Pfam" id="PF13450">
    <property type="entry name" value="NAD_binding_8"/>
    <property type="match status" value="1"/>
</dbReference>
<dbReference type="EMBL" id="QOQD01000002">
    <property type="protein sequence ID" value="RCL74355.1"/>
    <property type="molecule type" value="Genomic_DNA"/>
</dbReference>
<protein>
    <submittedName>
        <fullName evidence="2">NADP transhydrogenase subunit alpha</fullName>
    </submittedName>
</protein>
<gene>
    <name evidence="2" type="ORF">DBW71_01115</name>
</gene>
<accession>A0A368DT20</accession>